<dbReference type="STRING" id="1071381.G8BTP1"/>
<sequence length="310" mass="34643">MTLSNSTAKVTLNDGNQLPYVGLGTWQSKENDAYKAVVAALKAGYRHIDTAAIYGNEEEVGRAIKDSGVRRSEIFVTTKLWGTQHRHPDDALNQSLERLGLDYVDLYLMHWPVPINDAQCKKDNNYLQIPMNEDGTRDLDLASWDFIKTWELMQALPKSKVKSIGVSNFSINNIKDLLASPGNKEVPVVNQVELHPLLPQFELVEFCKSKNIVVEAYSPLGSTGAPILELGTINEVSKKLAIPPANVVFSWLIQRKIVVLPKSVTESRIISNLQTMELPAEEFSKLNNISSEVGEKRSVKPNWTPFIPFV</sequence>
<dbReference type="PANTHER" id="PTHR11732">
    <property type="entry name" value="ALDO/KETO REDUCTASE"/>
    <property type="match status" value="1"/>
</dbReference>
<evidence type="ECO:0000256" key="4">
    <source>
        <dbReference type="PIRSR" id="PIRSR000097-3"/>
    </source>
</evidence>
<dbReference type="SUPFAM" id="SSF51430">
    <property type="entry name" value="NAD(P)-linked oxidoreductase"/>
    <property type="match status" value="1"/>
</dbReference>
<dbReference type="KEGG" id="tpf:TPHA_0E01760"/>
<evidence type="ECO:0000313" key="6">
    <source>
        <dbReference type="EMBL" id="CCE63269.1"/>
    </source>
</evidence>
<keyword evidence="1" id="KW-0560">Oxidoreductase</keyword>
<name>G8BTP1_TETPH</name>
<feature type="binding site" evidence="3">
    <location>
        <position position="110"/>
    </location>
    <ligand>
        <name>substrate</name>
    </ligand>
</feature>
<dbReference type="PIRSF" id="PIRSF000097">
    <property type="entry name" value="AKR"/>
    <property type="match status" value="1"/>
</dbReference>
<dbReference type="PRINTS" id="PR00069">
    <property type="entry name" value="ALDKETRDTASE"/>
</dbReference>
<evidence type="ECO:0000313" key="7">
    <source>
        <dbReference type="Proteomes" id="UP000005666"/>
    </source>
</evidence>
<feature type="site" description="Lowers pKa of active site Tyr" evidence="4">
    <location>
        <position position="79"/>
    </location>
</feature>
<dbReference type="InterPro" id="IPR023210">
    <property type="entry name" value="NADP_OxRdtase_dom"/>
</dbReference>
<feature type="domain" description="NADP-dependent oxidoreductase" evidence="5">
    <location>
        <begin position="22"/>
        <end position="289"/>
    </location>
</feature>
<accession>G8BTP1</accession>
<dbReference type="EMBL" id="HE612860">
    <property type="protein sequence ID" value="CCE63269.1"/>
    <property type="molecule type" value="Genomic_DNA"/>
</dbReference>
<dbReference type="FunFam" id="3.20.20.100:FF:000002">
    <property type="entry name" value="2,5-diketo-D-gluconic acid reductase A"/>
    <property type="match status" value="1"/>
</dbReference>
<dbReference type="OrthoDB" id="416253at2759"/>
<dbReference type="Pfam" id="PF00248">
    <property type="entry name" value="Aldo_ket_red"/>
    <property type="match status" value="1"/>
</dbReference>
<dbReference type="RefSeq" id="XP_003685703.1">
    <property type="nucleotide sequence ID" value="XM_003685655.1"/>
</dbReference>
<dbReference type="eggNOG" id="KOG1577">
    <property type="taxonomic scope" value="Eukaryota"/>
</dbReference>
<dbReference type="GeneID" id="11531220"/>
<evidence type="ECO:0000259" key="5">
    <source>
        <dbReference type="Pfam" id="PF00248"/>
    </source>
</evidence>
<dbReference type="AlphaFoldDB" id="G8BTP1"/>
<protein>
    <recommendedName>
        <fullName evidence="5">NADP-dependent oxidoreductase domain-containing protein</fullName>
    </recommendedName>
</protein>
<gene>
    <name evidence="6" type="primary">TPHA0E01760</name>
    <name evidence="6" type="ordered locus">TPHA_0E01760</name>
</gene>
<keyword evidence="7" id="KW-1185">Reference proteome</keyword>
<dbReference type="InterPro" id="IPR020471">
    <property type="entry name" value="AKR"/>
</dbReference>
<dbReference type="OMA" id="HVVISWH"/>
<evidence type="ECO:0000256" key="1">
    <source>
        <dbReference type="ARBA" id="ARBA00023002"/>
    </source>
</evidence>
<dbReference type="PROSITE" id="PS00062">
    <property type="entry name" value="ALDOKETO_REDUCTASE_2"/>
    <property type="match status" value="1"/>
</dbReference>
<proteinExistence type="predicted"/>
<dbReference type="GO" id="GO:0016616">
    <property type="term" value="F:oxidoreductase activity, acting on the CH-OH group of donors, NAD or NADP as acceptor"/>
    <property type="evidence" value="ECO:0007669"/>
    <property type="project" value="UniProtKB-ARBA"/>
</dbReference>
<dbReference type="InterPro" id="IPR018170">
    <property type="entry name" value="Aldo/ket_reductase_CS"/>
</dbReference>
<dbReference type="InterPro" id="IPR036812">
    <property type="entry name" value="NAD(P)_OxRdtase_dom_sf"/>
</dbReference>
<dbReference type="PROSITE" id="PS00798">
    <property type="entry name" value="ALDOKETO_REDUCTASE_1"/>
    <property type="match status" value="1"/>
</dbReference>
<evidence type="ECO:0000256" key="2">
    <source>
        <dbReference type="PIRSR" id="PIRSR000097-1"/>
    </source>
</evidence>
<evidence type="ECO:0000256" key="3">
    <source>
        <dbReference type="PIRSR" id="PIRSR000097-2"/>
    </source>
</evidence>
<dbReference type="HOGENOM" id="CLU_023205_0_0_1"/>
<feature type="active site" description="Proton donor" evidence="2">
    <location>
        <position position="54"/>
    </location>
</feature>
<dbReference type="SMR" id="G8BTP1"/>
<dbReference type="Proteomes" id="UP000005666">
    <property type="component" value="Chromosome 5"/>
</dbReference>
<organism evidence="6 7">
    <name type="scientific">Tetrapisispora phaffii (strain ATCC 24235 / CBS 4417 / NBRC 1672 / NRRL Y-8282 / UCD 70-5)</name>
    <name type="common">Yeast</name>
    <name type="synonym">Fabospora phaffii</name>
    <dbReference type="NCBI Taxonomy" id="1071381"/>
    <lineage>
        <taxon>Eukaryota</taxon>
        <taxon>Fungi</taxon>
        <taxon>Dikarya</taxon>
        <taxon>Ascomycota</taxon>
        <taxon>Saccharomycotina</taxon>
        <taxon>Saccharomycetes</taxon>
        <taxon>Saccharomycetales</taxon>
        <taxon>Saccharomycetaceae</taxon>
        <taxon>Tetrapisispora</taxon>
    </lineage>
</organism>
<reference evidence="6 7" key="1">
    <citation type="journal article" date="2011" name="Proc. Natl. Acad. Sci. U.S.A.">
        <title>Evolutionary erosion of yeast sex chromosomes by mating-type switching accidents.</title>
        <authorList>
            <person name="Gordon J.L."/>
            <person name="Armisen D."/>
            <person name="Proux-Wera E."/>
            <person name="Oheigeartaigh S.S."/>
            <person name="Byrne K.P."/>
            <person name="Wolfe K.H."/>
        </authorList>
    </citation>
    <scope>NUCLEOTIDE SEQUENCE [LARGE SCALE GENOMIC DNA]</scope>
    <source>
        <strain evidence="7">ATCC 24235 / CBS 4417 / NBRC 1672 / NRRL Y-8282 / UCD 70-5</strain>
    </source>
</reference>
<dbReference type="Gene3D" id="3.20.20.100">
    <property type="entry name" value="NADP-dependent oxidoreductase domain"/>
    <property type="match status" value="1"/>
</dbReference>